<dbReference type="Proteomes" id="UP000029488">
    <property type="component" value="Plasmid pMP1046B"/>
</dbReference>
<evidence type="ECO:0000313" key="4">
    <source>
        <dbReference type="EMBL" id="AIR11684.1"/>
    </source>
</evidence>
<dbReference type="KEGG" id="lsj:LSJ_3067"/>
<dbReference type="InterPro" id="IPR050566">
    <property type="entry name" value="Deoxyribonucleoside_kinase"/>
</dbReference>
<dbReference type="SUPFAM" id="SSF52540">
    <property type="entry name" value="P-loop containing nucleoside triphosphate hydrolases"/>
    <property type="match status" value="1"/>
</dbReference>
<evidence type="ECO:0000259" key="3">
    <source>
        <dbReference type="Pfam" id="PF01712"/>
    </source>
</evidence>
<dbReference type="EMBL" id="CP007648">
    <property type="protein sequence ID" value="AIR11684.1"/>
    <property type="molecule type" value="Genomic_DNA"/>
</dbReference>
<dbReference type="InterPro" id="IPR031314">
    <property type="entry name" value="DNK_dom"/>
</dbReference>
<feature type="domain" description="Deoxynucleoside kinase" evidence="3">
    <location>
        <begin position="4"/>
        <end position="214"/>
    </location>
</feature>
<dbReference type="Pfam" id="PF01712">
    <property type="entry name" value="dNK"/>
    <property type="match status" value="1"/>
</dbReference>
<proteinExistence type="inferred from homology"/>
<evidence type="ECO:0000256" key="1">
    <source>
        <dbReference type="ARBA" id="ARBA00007420"/>
    </source>
</evidence>
<keyword evidence="4" id="KW-0614">Plasmid</keyword>
<dbReference type="GO" id="GO:0019136">
    <property type="term" value="F:deoxynucleoside kinase activity"/>
    <property type="evidence" value="ECO:0007669"/>
    <property type="project" value="InterPro"/>
</dbReference>
<evidence type="ECO:0000313" key="5">
    <source>
        <dbReference type="Proteomes" id="UP000029488"/>
    </source>
</evidence>
<gene>
    <name evidence="4" type="ORF">LSJ_3067</name>
</gene>
<evidence type="ECO:0000256" key="2">
    <source>
        <dbReference type="PIRSR" id="PIRSR000705-1"/>
    </source>
</evidence>
<dbReference type="GO" id="GO:0005737">
    <property type="term" value="C:cytoplasm"/>
    <property type="evidence" value="ECO:0007669"/>
    <property type="project" value="TreeGrafter"/>
</dbReference>
<dbReference type="PIRSF" id="PIRSF000705">
    <property type="entry name" value="DNK"/>
    <property type="match status" value="1"/>
</dbReference>
<name>A0A089QF29_9LACO</name>
<dbReference type="PANTHER" id="PTHR10513">
    <property type="entry name" value="DEOXYNUCLEOSIDE KINASE"/>
    <property type="match status" value="1"/>
</dbReference>
<reference evidence="4 5" key="1">
    <citation type="journal article" date="2014" name="BMC Genomics">
        <title>Unusual genome complexity in Lactobacillus salivarius JCM1046.</title>
        <authorList>
            <person name="Raftis E.J."/>
            <person name="Forde B.M."/>
            <person name="Claesson M.J."/>
            <person name="O'Toole P.W."/>
        </authorList>
    </citation>
    <scope>NUCLEOTIDE SEQUENCE [LARGE SCALE GENOMIC DNA]</scope>
    <source>
        <strain evidence="4 5">JCM1046</strain>
        <plasmid evidence="4 5">pMP1046B</plasmid>
    </source>
</reference>
<sequence length="235" mass="27139">MNAPIGAGKTSLTRMLVADLGTKGFYEEVDKIPMLKEFYAQGEESRNDLSFALQIAFLNYRFGQLREGLHLAERGIVNTVYDSSLISDALMSFNLYKRGEFPEVMYNLYVSLNQNMVSDVAGHPFNGYPDLIVFLDIPFDLMLDHISKRGRDMEDIRKDPKLVDYYYSVWNTYNSWYDSFGQAPVVRVDMSKYDFVNNLSDRNTVLNLIEQKLVDLGKLTQDEFDKIKAKRDKEV</sequence>
<keyword evidence="4" id="KW-0418">Kinase</keyword>
<dbReference type="InterPro" id="IPR002624">
    <property type="entry name" value="DCK/DGK"/>
</dbReference>
<feature type="active site" description="Proton acceptor" evidence="2">
    <location>
        <position position="82"/>
    </location>
</feature>
<geneLocation type="plasmid" evidence="4 5">
    <name>pMP1046B</name>
</geneLocation>
<accession>A0A089QF29</accession>
<dbReference type="GO" id="GO:0005524">
    <property type="term" value="F:ATP binding"/>
    <property type="evidence" value="ECO:0007669"/>
    <property type="project" value="InterPro"/>
</dbReference>
<keyword evidence="4" id="KW-0808">Transferase</keyword>
<organism evidence="4 5">
    <name type="scientific">Ligilactobacillus salivarius</name>
    <dbReference type="NCBI Taxonomy" id="1624"/>
    <lineage>
        <taxon>Bacteria</taxon>
        <taxon>Bacillati</taxon>
        <taxon>Bacillota</taxon>
        <taxon>Bacilli</taxon>
        <taxon>Lactobacillales</taxon>
        <taxon>Lactobacillaceae</taxon>
        <taxon>Ligilactobacillus</taxon>
    </lineage>
</organism>
<dbReference type="PANTHER" id="PTHR10513:SF35">
    <property type="entry name" value="DEOXYADENOSINE KINASE"/>
    <property type="match status" value="1"/>
</dbReference>
<dbReference type="InterPro" id="IPR027417">
    <property type="entry name" value="P-loop_NTPase"/>
</dbReference>
<comment type="similarity">
    <text evidence="1">Belongs to the DCK/DGK family.</text>
</comment>
<protein>
    <submittedName>
        <fullName evidence="4">Deoxynucleoside kinase</fullName>
    </submittedName>
</protein>
<dbReference type="AlphaFoldDB" id="A0A089QF29"/>
<dbReference type="Gene3D" id="3.40.50.300">
    <property type="entry name" value="P-loop containing nucleotide triphosphate hydrolases"/>
    <property type="match status" value="1"/>
</dbReference>